<feature type="transmembrane region" description="Helical" evidence="2">
    <location>
        <begin position="69"/>
        <end position="92"/>
    </location>
</feature>
<feature type="region of interest" description="Disordered" evidence="1">
    <location>
        <begin position="132"/>
        <end position="168"/>
    </location>
</feature>
<dbReference type="AlphaFoldDB" id="A0A2T0RA90"/>
<keyword evidence="2" id="KW-0472">Membrane</keyword>
<proteinExistence type="predicted"/>
<keyword evidence="2" id="KW-0812">Transmembrane</keyword>
<feature type="transmembrane region" description="Helical" evidence="2">
    <location>
        <begin position="27"/>
        <end position="49"/>
    </location>
</feature>
<dbReference type="Proteomes" id="UP000238083">
    <property type="component" value="Unassembled WGS sequence"/>
</dbReference>
<dbReference type="Pfam" id="PF05656">
    <property type="entry name" value="DUF805"/>
    <property type="match status" value="1"/>
</dbReference>
<name>A0A2T0RA90_9ACTN</name>
<evidence type="ECO:0000313" key="4">
    <source>
        <dbReference type="Proteomes" id="UP000238083"/>
    </source>
</evidence>
<gene>
    <name evidence="3" type="ORF">CLV37_101326</name>
</gene>
<dbReference type="GO" id="GO:0005886">
    <property type="term" value="C:plasma membrane"/>
    <property type="evidence" value="ECO:0007669"/>
    <property type="project" value="TreeGrafter"/>
</dbReference>
<dbReference type="PANTHER" id="PTHR34980">
    <property type="entry name" value="INNER MEMBRANE PROTEIN-RELATED-RELATED"/>
    <property type="match status" value="1"/>
</dbReference>
<accession>A0A2T0RA90</accession>
<dbReference type="InterPro" id="IPR008523">
    <property type="entry name" value="DUF805"/>
</dbReference>
<dbReference type="RefSeq" id="WP_106206302.1">
    <property type="nucleotide sequence ID" value="NZ_PVZF01000001.1"/>
</dbReference>
<sequence length="168" mass="17671">MGFVDAVKTCLRQYATFTGRARRSEYWYFYLFQTLLGLVLGVALVIALVAVGGAASATGSDTVGAGGSIALVLLYLLVGAVSLALLLPSLAVHVRRLHDTGRSGWWILISLVPLGGIVLLVFNVMDSVPGPNQHGPNPKGVGDAYGQFPGQPNQFGGQPGQYGQPGRF</sequence>
<evidence type="ECO:0000313" key="3">
    <source>
        <dbReference type="EMBL" id="PRY18082.1"/>
    </source>
</evidence>
<dbReference type="EMBL" id="PVZF01000001">
    <property type="protein sequence ID" value="PRY18082.1"/>
    <property type="molecule type" value="Genomic_DNA"/>
</dbReference>
<organism evidence="3 4">
    <name type="scientific">Kineococcus rhizosphaerae</name>
    <dbReference type="NCBI Taxonomy" id="559628"/>
    <lineage>
        <taxon>Bacteria</taxon>
        <taxon>Bacillati</taxon>
        <taxon>Actinomycetota</taxon>
        <taxon>Actinomycetes</taxon>
        <taxon>Kineosporiales</taxon>
        <taxon>Kineosporiaceae</taxon>
        <taxon>Kineococcus</taxon>
    </lineage>
</organism>
<feature type="transmembrane region" description="Helical" evidence="2">
    <location>
        <begin position="104"/>
        <end position="125"/>
    </location>
</feature>
<evidence type="ECO:0000256" key="2">
    <source>
        <dbReference type="SAM" id="Phobius"/>
    </source>
</evidence>
<comment type="caution">
    <text evidence="3">The sequence shown here is derived from an EMBL/GenBank/DDBJ whole genome shotgun (WGS) entry which is preliminary data.</text>
</comment>
<evidence type="ECO:0000256" key="1">
    <source>
        <dbReference type="SAM" id="MobiDB-lite"/>
    </source>
</evidence>
<keyword evidence="2" id="KW-1133">Transmembrane helix</keyword>
<reference evidence="3 4" key="1">
    <citation type="submission" date="2018-03" db="EMBL/GenBank/DDBJ databases">
        <title>Genomic Encyclopedia of Archaeal and Bacterial Type Strains, Phase II (KMG-II): from individual species to whole genera.</title>
        <authorList>
            <person name="Goeker M."/>
        </authorList>
    </citation>
    <scope>NUCLEOTIDE SEQUENCE [LARGE SCALE GENOMIC DNA]</scope>
    <source>
        <strain evidence="3 4">DSM 19711</strain>
    </source>
</reference>
<dbReference type="OrthoDB" id="9812349at2"/>
<keyword evidence="4" id="KW-1185">Reference proteome</keyword>
<dbReference type="PANTHER" id="PTHR34980:SF2">
    <property type="entry name" value="INNER MEMBRANE PROTEIN YHAH-RELATED"/>
    <property type="match status" value="1"/>
</dbReference>
<feature type="compositionally biased region" description="Low complexity" evidence="1">
    <location>
        <begin position="145"/>
        <end position="168"/>
    </location>
</feature>
<protein>
    <submittedName>
        <fullName evidence="3">Uncharacterized membrane protein YhaH (DUF805 family)</fullName>
    </submittedName>
</protein>